<keyword evidence="11 12" id="KW-1208">Phospholipid metabolism</keyword>
<evidence type="ECO:0000313" key="16">
    <source>
        <dbReference type="Proteomes" id="UP000199226"/>
    </source>
</evidence>
<feature type="active site" evidence="12">
    <location>
        <position position="405"/>
    </location>
</feature>
<dbReference type="Gene3D" id="3.30.870.10">
    <property type="entry name" value="Endonuclease Chain A"/>
    <property type="match status" value="2"/>
</dbReference>
<evidence type="ECO:0000256" key="6">
    <source>
        <dbReference type="ARBA" id="ARBA00022737"/>
    </source>
</evidence>
<feature type="active site" evidence="12">
    <location>
        <position position="223"/>
    </location>
</feature>
<feature type="active site" evidence="12">
    <location>
        <position position="228"/>
    </location>
</feature>
<evidence type="ECO:0000256" key="8">
    <source>
        <dbReference type="ARBA" id="ARBA00023098"/>
    </source>
</evidence>
<evidence type="ECO:0000256" key="4">
    <source>
        <dbReference type="ARBA" id="ARBA00022679"/>
    </source>
</evidence>
<gene>
    <name evidence="15" type="ORF">SAMN05421813_1411</name>
</gene>
<name>A0A1G9YMC2_9SPHI</name>
<reference evidence="16" key="1">
    <citation type="submission" date="2016-10" db="EMBL/GenBank/DDBJ databases">
        <authorList>
            <person name="Varghese N."/>
            <person name="Submissions S."/>
        </authorList>
    </citation>
    <scope>NUCLEOTIDE SEQUENCE [LARGE SCALE GENOMIC DNA]</scope>
    <source>
        <strain evidence="16">DSM 24536</strain>
    </source>
</reference>
<keyword evidence="6" id="KW-0677">Repeat</keyword>
<keyword evidence="2 12" id="KW-1003">Cell membrane</keyword>
<organism evidence="15 16">
    <name type="scientific">Daejeonella rubra</name>
    <dbReference type="NCBI Taxonomy" id="990371"/>
    <lineage>
        <taxon>Bacteria</taxon>
        <taxon>Pseudomonadati</taxon>
        <taxon>Bacteroidota</taxon>
        <taxon>Sphingobacteriia</taxon>
        <taxon>Sphingobacteriales</taxon>
        <taxon>Sphingobacteriaceae</taxon>
        <taxon>Daejeonella</taxon>
    </lineage>
</organism>
<evidence type="ECO:0000256" key="10">
    <source>
        <dbReference type="ARBA" id="ARBA00023209"/>
    </source>
</evidence>
<dbReference type="InterPro" id="IPR022924">
    <property type="entry name" value="Cardiolipin_synthase"/>
</dbReference>
<evidence type="ECO:0000256" key="9">
    <source>
        <dbReference type="ARBA" id="ARBA00023136"/>
    </source>
</evidence>
<dbReference type="InterPro" id="IPR030874">
    <property type="entry name" value="Cardiolipin_synth_Firmi"/>
</dbReference>
<dbReference type="Pfam" id="PF13091">
    <property type="entry name" value="PLDc_2"/>
    <property type="match status" value="2"/>
</dbReference>
<feature type="active site" evidence="12">
    <location>
        <position position="403"/>
    </location>
</feature>
<keyword evidence="8 12" id="KW-0443">Lipid metabolism</keyword>
<dbReference type="HAMAP" id="MF_01916">
    <property type="entry name" value="Cardiolipin_synth_Cls"/>
    <property type="match status" value="1"/>
</dbReference>
<evidence type="ECO:0000256" key="3">
    <source>
        <dbReference type="ARBA" id="ARBA00022516"/>
    </source>
</evidence>
<dbReference type="GO" id="GO:0032049">
    <property type="term" value="P:cardiolipin biosynthetic process"/>
    <property type="evidence" value="ECO:0007669"/>
    <property type="project" value="UniProtKB-UniRule"/>
</dbReference>
<dbReference type="EC" id="2.7.8.-" evidence="12 13"/>
<accession>A0A1G9YMC2</accession>
<dbReference type="PROSITE" id="PS50035">
    <property type="entry name" value="PLD"/>
    <property type="match status" value="2"/>
</dbReference>
<keyword evidence="4 12" id="KW-0808">Transferase</keyword>
<feature type="transmembrane region" description="Helical" evidence="12">
    <location>
        <begin position="33"/>
        <end position="53"/>
    </location>
</feature>
<dbReference type="CDD" id="cd09112">
    <property type="entry name" value="PLDc_CLS_2"/>
    <property type="match status" value="1"/>
</dbReference>
<keyword evidence="3 12" id="KW-0444">Lipid biosynthesis</keyword>
<keyword evidence="9 12" id="KW-0472">Membrane</keyword>
<proteinExistence type="inferred from homology"/>
<evidence type="ECO:0000256" key="12">
    <source>
        <dbReference type="HAMAP-Rule" id="MF_01916"/>
    </source>
</evidence>
<dbReference type="AlphaFoldDB" id="A0A1G9YMC2"/>
<dbReference type="SUPFAM" id="SSF56024">
    <property type="entry name" value="Phospholipase D/nuclease"/>
    <property type="match status" value="2"/>
</dbReference>
<feature type="transmembrane region" description="Helical" evidence="12">
    <location>
        <begin position="6"/>
        <end position="24"/>
    </location>
</feature>
<dbReference type="InterPro" id="IPR027379">
    <property type="entry name" value="CLS_N"/>
</dbReference>
<comment type="subcellular location">
    <subcellularLocation>
        <location evidence="1 12">Cell membrane</location>
        <topology evidence="1 12">Multi-pass membrane protein</topology>
    </subcellularLocation>
</comment>
<evidence type="ECO:0000256" key="5">
    <source>
        <dbReference type="ARBA" id="ARBA00022692"/>
    </source>
</evidence>
<evidence type="ECO:0000256" key="1">
    <source>
        <dbReference type="ARBA" id="ARBA00004651"/>
    </source>
</evidence>
<feature type="active site" evidence="12">
    <location>
        <position position="410"/>
    </location>
</feature>
<keyword evidence="7 12" id="KW-1133">Transmembrane helix</keyword>
<evidence type="ECO:0000256" key="13">
    <source>
        <dbReference type="NCBIfam" id="TIGR04265"/>
    </source>
</evidence>
<dbReference type="EMBL" id="FNHH01000041">
    <property type="protein sequence ID" value="SDN09661.1"/>
    <property type="molecule type" value="Genomic_DNA"/>
</dbReference>
<protein>
    <recommendedName>
        <fullName evidence="12 13">Cardiolipin synthase</fullName>
        <shortName evidence="12">CL synthase</shortName>
        <ecNumber evidence="12 13">2.7.8.-</ecNumber>
    </recommendedName>
</protein>
<feature type="domain" description="PLD phosphodiesterase" evidence="14">
    <location>
        <begin position="216"/>
        <end position="243"/>
    </location>
</feature>
<evidence type="ECO:0000256" key="2">
    <source>
        <dbReference type="ARBA" id="ARBA00022475"/>
    </source>
</evidence>
<keyword evidence="10 12" id="KW-0594">Phospholipid biosynthesis</keyword>
<dbReference type="PANTHER" id="PTHR21248:SF22">
    <property type="entry name" value="PHOSPHOLIPASE D"/>
    <property type="match status" value="1"/>
</dbReference>
<comment type="function">
    <text evidence="12">Catalyzes the reversible phosphatidyl group transfer from one phosphatidylglycerol molecule to another to form cardiolipin (CL) (diphosphatidylglycerol) and glycerol.</text>
</comment>
<dbReference type="GO" id="GO:0005886">
    <property type="term" value="C:plasma membrane"/>
    <property type="evidence" value="ECO:0007669"/>
    <property type="project" value="UniProtKB-SubCell"/>
</dbReference>
<feature type="domain" description="PLD phosphodiesterase" evidence="14">
    <location>
        <begin position="398"/>
        <end position="425"/>
    </location>
</feature>
<keyword evidence="16" id="KW-1185">Reference proteome</keyword>
<keyword evidence="5 12" id="KW-0812">Transmembrane</keyword>
<evidence type="ECO:0000256" key="7">
    <source>
        <dbReference type="ARBA" id="ARBA00022989"/>
    </source>
</evidence>
<comment type="similarity">
    <text evidence="12">Belongs to the phospholipase D family. Cardiolipin synthase subfamily.</text>
</comment>
<comment type="catalytic activity">
    <reaction evidence="12">
        <text>2 a 1,2-diacyl-sn-glycero-3-phospho-(1'-sn-glycerol) = a cardiolipin + glycerol</text>
        <dbReference type="Rhea" id="RHEA:31451"/>
        <dbReference type="ChEBI" id="CHEBI:17754"/>
        <dbReference type="ChEBI" id="CHEBI:62237"/>
        <dbReference type="ChEBI" id="CHEBI:64716"/>
    </reaction>
</comment>
<feature type="active site" evidence="12">
    <location>
        <position position="221"/>
    </location>
</feature>
<dbReference type="RefSeq" id="WP_090707041.1">
    <property type="nucleotide sequence ID" value="NZ_FNHH01000041.1"/>
</dbReference>
<dbReference type="Pfam" id="PF13396">
    <property type="entry name" value="PLDc_N"/>
    <property type="match status" value="1"/>
</dbReference>
<dbReference type="GO" id="GO:0008808">
    <property type="term" value="F:cardiolipin synthase activity"/>
    <property type="evidence" value="ECO:0007669"/>
    <property type="project" value="UniProtKB-UniRule"/>
</dbReference>
<dbReference type="NCBIfam" id="TIGR04265">
    <property type="entry name" value="bac_cardiolipin"/>
    <property type="match status" value="1"/>
</dbReference>
<dbReference type="InterPro" id="IPR001736">
    <property type="entry name" value="PLipase_D/transphosphatidylase"/>
</dbReference>
<dbReference type="STRING" id="990371.SAMN05421813_1411"/>
<dbReference type="OrthoDB" id="9762009at2"/>
<evidence type="ECO:0000256" key="11">
    <source>
        <dbReference type="ARBA" id="ARBA00023264"/>
    </source>
</evidence>
<evidence type="ECO:0000259" key="14">
    <source>
        <dbReference type="PROSITE" id="PS50035"/>
    </source>
</evidence>
<sequence>MNWILLYQVLYLFILTIVCLRIIYDTRNNTKSLAYLLFAVFVPFLGMAFYFVFGVNYRNRKMYSKKLIVNDEQANKLRDIIFEYSKNTFEESDKSVKSFEELANLLLKDNLSPLTSKNSVKLLINGENKFPELINALKEAKDHIHLEYYIYEDDAIGKLIQSVLVQKANEGVTIRFIYDDYGSRSIRKTLVPEMQSKGIKAFPFFKIRFITFANRLNYRNHRKIIVIDGKTAFIGGINISDRYINDPKDSKKLFWRDTHLRIDGPGVQNLQHLFLCDWNFCADSKLEPDETFFPPLTKMPALDDKIVQIASSGPDSHTPAILYSILQAINLATEEIIISTPYFIPNESLLDALCVASLGGIKIKLLVPLKSDSSFIDHAVRSYYLEILNAGIEIYQYSKGFMHAKTMVCDRKIAMIGTSNMDIRSFDLNFEVNAIVYDKQIANELHSIFIDDLKDSVKLDLITWTKRPRYKKLIENAVRLVSPLL</sequence>
<evidence type="ECO:0000313" key="15">
    <source>
        <dbReference type="EMBL" id="SDN09661.1"/>
    </source>
</evidence>
<dbReference type="SMART" id="SM00155">
    <property type="entry name" value="PLDc"/>
    <property type="match status" value="2"/>
</dbReference>
<dbReference type="PANTHER" id="PTHR21248">
    <property type="entry name" value="CARDIOLIPIN SYNTHASE"/>
    <property type="match status" value="1"/>
</dbReference>
<dbReference type="Proteomes" id="UP000199226">
    <property type="component" value="Unassembled WGS sequence"/>
</dbReference>
<dbReference type="CDD" id="cd09110">
    <property type="entry name" value="PLDc_CLS_1"/>
    <property type="match status" value="1"/>
</dbReference>
<dbReference type="InterPro" id="IPR025202">
    <property type="entry name" value="PLD-like_dom"/>
</dbReference>